<sequence>MARLKFPVHSHDYFCPNLRKPNTLAFLLLISSHASDLLHDSHTTLNSQLVWTTKSVVSWLLITRLEDGSIPFGPMEAYLYEMMH</sequence>
<name>A0ACB8ZHV3_ARCLA</name>
<dbReference type="Proteomes" id="UP001055879">
    <property type="component" value="Linkage Group LG10"/>
</dbReference>
<evidence type="ECO:0000313" key="1">
    <source>
        <dbReference type="EMBL" id="KAI3697544.1"/>
    </source>
</evidence>
<dbReference type="EMBL" id="CM042056">
    <property type="protein sequence ID" value="KAI3697544.1"/>
    <property type="molecule type" value="Genomic_DNA"/>
</dbReference>
<reference evidence="1 2" key="2">
    <citation type="journal article" date="2022" name="Mol. Ecol. Resour.">
        <title>The genomes of chicory, endive, great burdock and yacon provide insights into Asteraceae paleo-polyploidization history and plant inulin production.</title>
        <authorList>
            <person name="Fan W."/>
            <person name="Wang S."/>
            <person name="Wang H."/>
            <person name="Wang A."/>
            <person name="Jiang F."/>
            <person name="Liu H."/>
            <person name="Zhao H."/>
            <person name="Xu D."/>
            <person name="Zhang Y."/>
        </authorList>
    </citation>
    <scope>NUCLEOTIDE SEQUENCE [LARGE SCALE GENOMIC DNA]</scope>
    <source>
        <strain evidence="2">cv. Niubang</strain>
    </source>
</reference>
<protein>
    <submittedName>
        <fullName evidence="1">Uncharacterized protein</fullName>
    </submittedName>
</protein>
<reference evidence="2" key="1">
    <citation type="journal article" date="2022" name="Mol. Ecol. Resour.">
        <title>The genomes of chicory, endive, great burdock and yacon provide insights into Asteraceae palaeo-polyploidization history and plant inulin production.</title>
        <authorList>
            <person name="Fan W."/>
            <person name="Wang S."/>
            <person name="Wang H."/>
            <person name="Wang A."/>
            <person name="Jiang F."/>
            <person name="Liu H."/>
            <person name="Zhao H."/>
            <person name="Xu D."/>
            <person name="Zhang Y."/>
        </authorList>
    </citation>
    <scope>NUCLEOTIDE SEQUENCE [LARGE SCALE GENOMIC DNA]</scope>
    <source>
        <strain evidence="2">cv. Niubang</strain>
    </source>
</reference>
<accession>A0ACB8ZHV3</accession>
<proteinExistence type="predicted"/>
<evidence type="ECO:0000313" key="2">
    <source>
        <dbReference type="Proteomes" id="UP001055879"/>
    </source>
</evidence>
<gene>
    <name evidence="1" type="ORF">L6452_30637</name>
</gene>
<organism evidence="1 2">
    <name type="scientific">Arctium lappa</name>
    <name type="common">Greater burdock</name>
    <name type="synonym">Lappa major</name>
    <dbReference type="NCBI Taxonomy" id="4217"/>
    <lineage>
        <taxon>Eukaryota</taxon>
        <taxon>Viridiplantae</taxon>
        <taxon>Streptophyta</taxon>
        <taxon>Embryophyta</taxon>
        <taxon>Tracheophyta</taxon>
        <taxon>Spermatophyta</taxon>
        <taxon>Magnoliopsida</taxon>
        <taxon>eudicotyledons</taxon>
        <taxon>Gunneridae</taxon>
        <taxon>Pentapetalae</taxon>
        <taxon>asterids</taxon>
        <taxon>campanulids</taxon>
        <taxon>Asterales</taxon>
        <taxon>Asteraceae</taxon>
        <taxon>Carduoideae</taxon>
        <taxon>Cardueae</taxon>
        <taxon>Arctiinae</taxon>
        <taxon>Arctium</taxon>
    </lineage>
</organism>
<keyword evidence="2" id="KW-1185">Reference proteome</keyword>
<comment type="caution">
    <text evidence="1">The sequence shown here is derived from an EMBL/GenBank/DDBJ whole genome shotgun (WGS) entry which is preliminary data.</text>
</comment>